<evidence type="ECO:0000313" key="2">
    <source>
        <dbReference type="EMBL" id="RPF42477.1"/>
    </source>
</evidence>
<feature type="coiled-coil region" evidence="1">
    <location>
        <begin position="27"/>
        <end position="160"/>
    </location>
</feature>
<evidence type="ECO:0000313" key="3">
    <source>
        <dbReference type="Proteomes" id="UP000282654"/>
    </source>
</evidence>
<dbReference type="Proteomes" id="UP000282654">
    <property type="component" value="Unassembled WGS sequence"/>
</dbReference>
<dbReference type="Pfam" id="PF12644">
    <property type="entry name" value="DUF3782"/>
    <property type="match status" value="1"/>
</dbReference>
<dbReference type="EMBL" id="RKRE01000003">
    <property type="protein sequence ID" value="RPF42477.1"/>
    <property type="molecule type" value="Genomic_DNA"/>
</dbReference>
<organism evidence="2 3">
    <name type="scientific">Thermodesulfitimonas autotrophica</name>
    <dbReference type="NCBI Taxonomy" id="1894989"/>
    <lineage>
        <taxon>Bacteria</taxon>
        <taxon>Bacillati</taxon>
        <taxon>Bacillota</taxon>
        <taxon>Clostridia</taxon>
        <taxon>Thermoanaerobacterales</taxon>
        <taxon>Thermoanaerobacteraceae</taxon>
        <taxon>Thermodesulfitimonas</taxon>
    </lineage>
</organism>
<reference evidence="2 3" key="1">
    <citation type="submission" date="2018-11" db="EMBL/GenBank/DDBJ databases">
        <title>Genomic Encyclopedia of Type Strains, Phase IV (KMG-IV): sequencing the most valuable type-strain genomes for metagenomic binning, comparative biology and taxonomic classification.</title>
        <authorList>
            <person name="Goeker M."/>
        </authorList>
    </citation>
    <scope>NUCLEOTIDE SEQUENCE [LARGE SCALE GENOMIC DNA]</scope>
    <source>
        <strain evidence="2 3">DSM 102936</strain>
    </source>
</reference>
<dbReference type="AlphaFoldDB" id="A0A3N5ACX1"/>
<proteinExistence type="predicted"/>
<dbReference type="RefSeq" id="WP_123930630.1">
    <property type="nucleotide sequence ID" value="NZ_RKRE01000003.1"/>
</dbReference>
<dbReference type="InterPro" id="IPR024271">
    <property type="entry name" value="DUF3782"/>
</dbReference>
<keyword evidence="1" id="KW-0175">Coiled coil</keyword>
<sequence length="302" mass="34910">MSVEFKGLPPEVYRAIIQIVDDRMKEIKVTREDFDRLREKVEETAARHEERFDRLDRALAELAEAQKRTEQRVEELAEAQKETRQEVGRLDRALAELAEAQKETRQEVGRLDRALAELAEAQKETRQEVGRLDRALAELAEAQKETRQELRELAEAQRRTEQVVADLWVALRQTRREVGRLSDRFGFTLEDIARVVLPGYLERHLCVRVERLRRKHFTVNGAEYEVDLYGVGQRNGTKVTVLGEVKHRIYAREVKGFVRLLAQVMPQVKTEVVKVMFGFLVHPSAEAVAKEAGIILVASYER</sequence>
<dbReference type="OrthoDB" id="9784940at2"/>
<comment type="caution">
    <text evidence="2">The sequence shown here is derived from an EMBL/GenBank/DDBJ whole genome shotgun (WGS) entry which is preliminary data.</text>
</comment>
<dbReference type="Gene3D" id="1.10.287.950">
    <property type="entry name" value="Methyl-accepting chemotaxis protein"/>
    <property type="match status" value="1"/>
</dbReference>
<gene>
    <name evidence="2" type="ORF">EDD75_1578</name>
</gene>
<dbReference type="PANTHER" id="PTHR38753:SF1">
    <property type="entry name" value="SLR1441 PROTEIN"/>
    <property type="match status" value="1"/>
</dbReference>
<accession>A0A3N5ACX1</accession>
<protein>
    <submittedName>
        <fullName evidence="2">Uncharacterized protein DUF3782</fullName>
    </submittedName>
</protein>
<evidence type="ECO:0000256" key="1">
    <source>
        <dbReference type="SAM" id="Coils"/>
    </source>
</evidence>
<keyword evidence="3" id="KW-1185">Reference proteome</keyword>
<dbReference type="PANTHER" id="PTHR38753">
    <property type="entry name" value="SLR1441 PROTEIN"/>
    <property type="match status" value="1"/>
</dbReference>
<name>A0A3N5ACX1_9THEO</name>